<comment type="catalytic activity">
    <reaction evidence="1">
        <text>[E2 ubiquitin-conjugating enzyme]-S-ubiquitinyl-L-cysteine + [acceptor protein]-L-lysine = [E2 ubiquitin-conjugating enzyme]-L-cysteine + [acceptor protein]-N(6)-ubiquitinyl-L-lysine.</text>
        <dbReference type="EC" id="2.3.2.31"/>
    </reaction>
</comment>
<dbReference type="SUPFAM" id="SSF57850">
    <property type="entry name" value="RING/U-box"/>
    <property type="match status" value="1"/>
</dbReference>
<keyword evidence="8" id="KW-0862">Zinc</keyword>
<evidence type="ECO:0000256" key="6">
    <source>
        <dbReference type="ARBA" id="ARBA00022771"/>
    </source>
</evidence>
<name>A0A0C2T0K8_AMAMK</name>
<reference evidence="11 12" key="1">
    <citation type="submission" date="2014-04" db="EMBL/GenBank/DDBJ databases">
        <title>Evolutionary Origins and Diversification of the Mycorrhizal Mutualists.</title>
        <authorList>
            <consortium name="DOE Joint Genome Institute"/>
            <consortium name="Mycorrhizal Genomics Consortium"/>
            <person name="Kohler A."/>
            <person name="Kuo A."/>
            <person name="Nagy L.G."/>
            <person name="Floudas D."/>
            <person name="Copeland A."/>
            <person name="Barry K.W."/>
            <person name="Cichocki N."/>
            <person name="Veneault-Fourrey C."/>
            <person name="LaButti K."/>
            <person name="Lindquist E.A."/>
            <person name="Lipzen A."/>
            <person name="Lundell T."/>
            <person name="Morin E."/>
            <person name="Murat C."/>
            <person name="Riley R."/>
            <person name="Ohm R."/>
            <person name="Sun H."/>
            <person name="Tunlid A."/>
            <person name="Henrissat B."/>
            <person name="Grigoriev I.V."/>
            <person name="Hibbett D.S."/>
            <person name="Martin F."/>
        </authorList>
    </citation>
    <scope>NUCLEOTIDE SEQUENCE [LARGE SCALE GENOMIC DNA]</scope>
    <source>
        <strain evidence="11 12">Koide BX008</strain>
    </source>
</reference>
<evidence type="ECO:0000313" key="11">
    <source>
        <dbReference type="EMBL" id="KIL59969.1"/>
    </source>
</evidence>
<dbReference type="InterPro" id="IPR013083">
    <property type="entry name" value="Znf_RING/FYVE/PHD"/>
</dbReference>
<sequence length="553" mass="61861">MSGTDPFITSPTLSASASFSDYSSISSPSSLPDFDSESDFVSLSPLPSVHSYASGNSMSNLSGFIDRLKINTNYGSSRGSTRSASSSRLSSSPFSAFSSFSGIETGSFLGIDPDPEIDAPTQLLLAQLTLADLVAYRATLKNKRPVTRSPDDVELALQQQEDELRALIAYIKDSALARSIDKAVETDAELIRALEVMERSEREDRRAAEIFDREDRLPRPTEAQSMVGRKEFVVPERNDDEDDDDDGKTVIADSISGPSFFSRRSTYIPPQPKPNVPKLECVSCTDKVPKTKCLTATCKHIYCHACIISLVEACIRDETLYPVKCCQQPLSRTQLESILTVKLRMEFEDKCREFGTPAQLRVYCNNPRCSAFLGSSSSGTIEDIFCGSCRTSTCTECKRTSHPRERCPENEDAIRVRKMAADQGWQTCPGCRAIIELDTGCYHMTCRCRTEFCYLCAARWKTCPCPHWDENRLVVDARRRVENEMGPGARIQENQVRERVAALRTRHECVVHDWRNRQGGGDCEHCGHYLPIFLKICRGCQMLVCRRCALNRL</sequence>
<feature type="region of interest" description="Disordered" evidence="9">
    <location>
        <begin position="1"/>
        <end position="37"/>
    </location>
</feature>
<dbReference type="HOGENOM" id="CLU_022048_7_7_1"/>
<evidence type="ECO:0000256" key="3">
    <source>
        <dbReference type="ARBA" id="ARBA00022679"/>
    </source>
</evidence>
<accession>A0A0C2T0K8</accession>
<evidence type="ECO:0000256" key="2">
    <source>
        <dbReference type="ARBA" id="ARBA00012251"/>
    </source>
</evidence>
<proteinExistence type="predicted"/>
<feature type="region of interest" description="Disordered" evidence="9">
    <location>
        <begin position="235"/>
        <end position="256"/>
    </location>
</feature>
<dbReference type="InterPro" id="IPR044066">
    <property type="entry name" value="TRIAD_supradom"/>
</dbReference>
<feature type="compositionally biased region" description="Polar residues" evidence="9">
    <location>
        <begin position="1"/>
        <end position="12"/>
    </location>
</feature>
<dbReference type="InParanoid" id="A0A0C2T0K8"/>
<feature type="compositionally biased region" description="Low complexity" evidence="9">
    <location>
        <begin position="13"/>
        <end position="33"/>
    </location>
</feature>
<evidence type="ECO:0000256" key="4">
    <source>
        <dbReference type="ARBA" id="ARBA00022723"/>
    </source>
</evidence>
<evidence type="ECO:0000256" key="9">
    <source>
        <dbReference type="SAM" id="MobiDB-lite"/>
    </source>
</evidence>
<keyword evidence="6" id="KW-0863">Zinc-finger</keyword>
<dbReference type="InterPro" id="IPR017907">
    <property type="entry name" value="Znf_RING_CS"/>
</dbReference>
<keyword evidence="7" id="KW-0833">Ubl conjugation pathway</keyword>
<keyword evidence="5" id="KW-0677">Repeat</keyword>
<dbReference type="PROSITE" id="PS00518">
    <property type="entry name" value="ZF_RING_1"/>
    <property type="match status" value="1"/>
</dbReference>
<dbReference type="AlphaFoldDB" id="A0A0C2T0K8"/>
<dbReference type="Gene3D" id="3.30.40.10">
    <property type="entry name" value="Zinc/RING finger domain, C3HC4 (zinc finger)"/>
    <property type="match status" value="1"/>
</dbReference>
<evidence type="ECO:0000256" key="5">
    <source>
        <dbReference type="ARBA" id="ARBA00022737"/>
    </source>
</evidence>
<evidence type="ECO:0000256" key="1">
    <source>
        <dbReference type="ARBA" id="ARBA00001798"/>
    </source>
</evidence>
<dbReference type="GO" id="GO:0016567">
    <property type="term" value="P:protein ubiquitination"/>
    <property type="evidence" value="ECO:0007669"/>
    <property type="project" value="InterPro"/>
</dbReference>
<evidence type="ECO:0000256" key="7">
    <source>
        <dbReference type="ARBA" id="ARBA00022786"/>
    </source>
</evidence>
<dbReference type="Pfam" id="PF01485">
    <property type="entry name" value="IBR"/>
    <property type="match status" value="2"/>
</dbReference>
<evidence type="ECO:0000256" key="8">
    <source>
        <dbReference type="ARBA" id="ARBA00022833"/>
    </source>
</evidence>
<keyword evidence="4" id="KW-0479">Metal-binding</keyword>
<dbReference type="OrthoDB" id="9977870at2759"/>
<dbReference type="GO" id="GO:0008270">
    <property type="term" value="F:zinc ion binding"/>
    <property type="evidence" value="ECO:0007669"/>
    <property type="project" value="UniProtKB-KW"/>
</dbReference>
<dbReference type="CDD" id="cd20335">
    <property type="entry name" value="BRcat_RBR"/>
    <property type="match status" value="1"/>
</dbReference>
<dbReference type="InterPro" id="IPR031127">
    <property type="entry name" value="E3_UB_ligase_RBR"/>
</dbReference>
<evidence type="ECO:0000259" key="10">
    <source>
        <dbReference type="PROSITE" id="PS51873"/>
    </source>
</evidence>
<dbReference type="GO" id="GO:0061630">
    <property type="term" value="F:ubiquitin protein ligase activity"/>
    <property type="evidence" value="ECO:0007669"/>
    <property type="project" value="UniProtKB-EC"/>
</dbReference>
<dbReference type="Proteomes" id="UP000054549">
    <property type="component" value="Unassembled WGS sequence"/>
</dbReference>
<dbReference type="EMBL" id="KN818306">
    <property type="protein sequence ID" value="KIL59969.1"/>
    <property type="molecule type" value="Genomic_DNA"/>
</dbReference>
<keyword evidence="12" id="KW-1185">Reference proteome</keyword>
<dbReference type="PANTHER" id="PTHR11685">
    <property type="entry name" value="RBR FAMILY RING FINGER AND IBR DOMAIN-CONTAINING"/>
    <property type="match status" value="1"/>
</dbReference>
<keyword evidence="3" id="KW-0808">Transferase</keyword>
<dbReference type="STRING" id="946122.A0A0C2T0K8"/>
<protein>
    <recommendedName>
        <fullName evidence="2">RBR-type E3 ubiquitin transferase</fullName>
        <ecNumber evidence="2">2.3.2.31</ecNumber>
    </recommendedName>
</protein>
<feature type="domain" description="RING-type" evidence="10">
    <location>
        <begin position="277"/>
        <end position="471"/>
    </location>
</feature>
<gene>
    <name evidence="11" type="ORF">M378DRAFT_958772</name>
</gene>
<organism evidence="11 12">
    <name type="scientific">Amanita muscaria (strain Koide BX008)</name>
    <dbReference type="NCBI Taxonomy" id="946122"/>
    <lineage>
        <taxon>Eukaryota</taxon>
        <taxon>Fungi</taxon>
        <taxon>Dikarya</taxon>
        <taxon>Basidiomycota</taxon>
        <taxon>Agaricomycotina</taxon>
        <taxon>Agaricomycetes</taxon>
        <taxon>Agaricomycetidae</taxon>
        <taxon>Agaricales</taxon>
        <taxon>Pluteineae</taxon>
        <taxon>Amanitaceae</taxon>
        <taxon>Amanita</taxon>
    </lineage>
</organism>
<evidence type="ECO:0000313" key="12">
    <source>
        <dbReference type="Proteomes" id="UP000054549"/>
    </source>
</evidence>
<dbReference type="EC" id="2.3.2.31" evidence="2"/>
<dbReference type="Gene3D" id="1.20.120.1750">
    <property type="match status" value="1"/>
</dbReference>
<dbReference type="InterPro" id="IPR002867">
    <property type="entry name" value="IBR_dom"/>
</dbReference>
<dbReference type="PROSITE" id="PS51873">
    <property type="entry name" value="TRIAD"/>
    <property type="match status" value="1"/>
</dbReference>
<dbReference type="CDD" id="cd22584">
    <property type="entry name" value="Rcat_RBR_unk"/>
    <property type="match status" value="1"/>
</dbReference>